<evidence type="ECO:0000256" key="2">
    <source>
        <dbReference type="PIRSR" id="PIRSR004848-1"/>
    </source>
</evidence>
<evidence type="ECO:0000256" key="3">
    <source>
        <dbReference type="RuleBase" id="RU004514"/>
    </source>
</evidence>
<evidence type="ECO:0000313" key="5">
    <source>
        <dbReference type="EMBL" id="KSW11053.1"/>
    </source>
</evidence>
<gene>
    <name evidence="5" type="ORF">APY09_06170</name>
</gene>
<dbReference type="EMBL" id="LLVT01000002">
    <property type="protein sequence ID" value="KSW11053.1"/>
    <property type="molecule type" value="Genomic_DNA"/>
</dbReference>
<dbReference type="PANTHER" id="PTHR10146">
    <property type="entry name" value="PROLINE SYNTHETASE CO-TRANSCRIBED BACTERIAL HOMOLOG PROTEIN"/>
    <property type="match status" value="1"/>
</dbReference>
<reference evidence="5 6" key="1">
    <citation type="submission" date="2015-10" db="EMBL/GenBank/DDBJ databases">
        <title>Draft Genome of Actinomyces odontolyticus subsp. actinosynbacter strain XH001.</title>
        <authorList>
            <person name="Mclean J.S."/>
            <person name="He X."/>
        </authorList>
    </citation>
    <scope>NUCLEOTIDE SEQUENCE [LARGE SCALE GENOMIC DNA]</scope>
    <source>
        <strain evidence="5 6">XH001</strain>
    </source>
</reference>
<evidence type="ECO:0000256" key="1">
    <source>
        <dbReference type="ARBA" id="ARBA00022898"/>
    </source>
</evidence>
<dbReference type="InterPro" id="IPR029066">
    <property type="entry name" value="PLP-binding_barrel"/>
</dbReference>
<dbReference type="PANTHER" id="PTHR10146:SF14">
    <property type="entry name" value="PYRIDOXAL PHOSPHATE HOMEOSTASIS PROTEIN"/>
    <property type="match status" value="1"/>
</dbReference>
<dbReference type="SUPFAM" id="SSF51419">
    <property type="entry name" value="PLP-binding barrel"/>
    <property type="match status" value="1"/>
</dbReference>
<organism evidence="5 6">
    <name type="scientific">Schaalia odontolytica</name>
    <dbReference type="NCBI Taxonomy" id="1660"/>
    <lineage>
        <taxon>Bacteria</taxon>
        <taxon>Bacillati</taxon>
        <taxon>Actinomycetota</taxon>
        <taxon>Actinomycetes</taxon>
        <taxon>Actinomycetales</taxon>
        <taxon>Actinomycetaceae</taxon>
        <taxon>Schaalia</taxon>
    </lineage>
</organism>
<dbReference type="NCBIfam" id="TIGR00044">
    <property type="entry name" value="YggS family pyridoxal phosphate-dependent enzyme"/>
    <property type="match status" value="1"/>
</dbReference>
<dbReference type="PIRSF" id="PIRSF004848">
    <property type="entry name" value="YBL036c_PLPDEIII"/>
    <property type="match status" value="1"/>
</dbReference>
<feature type="modified residue" description="N6-(pyridoxal phosphate)lysine" evidence="2">
    <location>
        <position position="34"/>
    </location>
</feature>
<dbReference type="Pfam" id="PF01168">
    <property type="entry name" value="Ala_racemase_N"/>
    <property type="match status" value="1"/>
</dbReference>
<feature type="domain" description="Alanine racemase N-terminal" evidence="4">
    <location>
        <begin position="42"/>
        <end position="230"/>
    </location>
</feature>
<accession>A0A0V8RSW5</accession>
<proteinExistence type="inferred from homology"/>
<comment type="similarity">
    <text evidence="3">Belongs to the pyridoxal phosphate-binding protein YggS/PROSC family.</text>
</comment>
<dbReference type="CDD" id="cd00635">
    <property type="entry name" value="PLPDE_III_YBL036c_like"/>
    <property type="match status" value="1"/>
</dbReference>
<dbReference type="Proteomes" id="UP000054686">
    <property type="component" value="Unassembled WGS sequence"/>
</dbReference>
<sequence>MSIPEAIAAARDRIDRATSACRRTDSVHLELAVKTRTPEECREAAASLSEAGLPILLGHNRVQEARATVDAIREVPGARIHLIGPLQSNKINHALACVDAIESLDSPTLASKIDARATGTLPVFVEVNVSGEATKHGCAPSDVSELIDAVEASAHLELAGFMTVGLNSPVEADVRAAYAQLRGIRDEAASHLGVEESDLALSMGMSRDLEWAIAEGATIVRLGTAIFGTRRV</sequence>
<dbReference type="InterPro" id="IPR011078">
    <property type="entry name" value="PyrdxlP_homeostasis"/>
</dbReference>
<dbReference type="InterPro" id="IPR001608">
    <property type="entry name" value="Ala_racemase_N"/>
</dbReference>
<dbReference type="OrthoDB" id="9804072at2"/>
<comment type="cofactor">
    <cofactor evidence="2">
        <name>pyridoxal 5'-phosphate</name>
        <dbReference type="ChEBI" id="CHEBI:597326"/>
    </cofactor>
</comment>
<name>A0A0V8RSW5_9ACTO</name>
<evidence type="ECO:0000313" key="6">
    <source>
        <dbReference type="Proteomes" id="UP000054686"/>
    </source>
</evidence>
<dbReference type="AlphaFoldDB" id="A0A0V8RSW5"/>
<protein>
    <submittedName>
        <fullName evidence="5">Pyridoxal phosphate biosynthesis protein</fullName>
    </submittedName>
</protein>
<dbReference type="Gene3D" id="3.20.20.10">
    <property type="entry name" value="Alanine racemase"/>
    <property type="match status" value="1"/>
</dbReference>
<keyword evidence="1 2" id="KW-0663">Pyridoxal phosphate</keyword>
<comment type="caution">
    <text evidence="5">The sequence shown here is derived from an EMBL/GenBank/DDBJ whole genome shotgun (WGS) entry which is preliminary data.</text>
</comment>
<evidence type="ECO:0000259" key="4">
    <source>
        <dbReference type="Pfam" id="PF01168"/>
    </source>
</evidence>
<dbReference type="GO" id="GO:0030170">
    <property type="term" value="F:pyridoxal phosphate binding"/>
    <property type="evidence" value="ECO:0007669"/>
    <property type="project" value="InterPro"/>
</dbReference>
<dbReference type="RefSeq" id="WP_060566774.1">
    <property type="nucleotide sequence ID" value="NZ_CP040006.1"/>
</dbReference>